<evidence type="ECO:0000256" key="1">
    <source>
        <dbReference type="SAM" id="Phobius"/>
    </source>
</evidence>
<keyword evidence="1" id="KW-0472">Membrane</keyword>
<keyword evidence="3" id="KW-1185">Reference proteome</keyword>
<evidence type="ECO:0000313" key="2">
    <source>
        <dbReference type="EMBL" id="KAG0584597.1"/>
    </source>
</evidence>
<proteinExistence type="predicted"/>
<comment type="caution">
    <text evidence="2">The sequence shown here is derived from an EMBL/GenBank/DDBJ whole genome shotgun (WGS) entry which is preliminary data.</text>
</comment>
<keyword evidence="1" id="KW-1133">Transmembrane helix</keyword>
<dbReference type="EMBL" id="CM026423">
    <property type="protein sequence ID" value="KAG0584597.1"/>
    <property type="molecule type" value="Genomic_DNA"/>
</dbReference>
<organism evidence="2 3">
    <name type="scientific">Ceratodon purpureus</name>
    <name type="common">Fire moss</name>
    <name type="synonym">Dicranum purpureum</name>
    <dbReference type="NCBI Taxonomy" id="3225"/>
    <lineage>
        <taxon>Eukaryota</taxon>
        <taxon>Viridiplantae</taxon>
        <taxon>Streptophyta</taxon>
        <taxon>Embryophyta</taxon>
        <taxon>Bryophyta</taxon>
        <taxon>Bryophytina</taxon>
        <taxon>Bryopsida</taxon>
        <taxon>Dicranidae</taxon>
        <taxon>Pseudoditrichales</taxon>
        <taxon>Ditrichaceae</taxon>
        <taxon>Ceratodon</taxon>
    </lineage>
</organism>
<feature type="transmembrane region" description="Helical" evidence="1">
    <location>
        <begin position="158"/>
        <end position="180"/>
    </location>
</feature>
<sequence length="321" mass="35454">MVAFQSLMEWQARSCVPPNAIPRVGPPCKSRIARPVCVGRIASASSQVRPKCTSSTPSPSSSSIRLTPFRCILRRSQFQMDSSVSCRAQKQENEVQEAATPKVLNDSSQPDILQGWPKVALSLFGFGFLLGPLLDGIHSRVELQIYDRGAIDIAGLHTNIWVFPMLGLFYSVVGVLQLVLDKYLARKGNLPTADLPKVVFSLITLATLLEVSAELYKAGTPFNIEAYTLFALAEANWLVFENTWWGFGLATLVGIACPLAEVPINKLFGLWHYPQGNVEIFGESTVTWVLACYFFYTPFISNLARYLSSLNSTTSPPKRLD</sequence>
<dbReference type="PANTHER" id="PTHR36774">
    <property type="entry name" value="INSULIN-INDUCED PROTEIN"/>
    <property type="match status" value="1"/>
</dbReference>
<dbReference type="PANTHER" id="PTHR36774:SF1">
    <property type="entry name" value="INSULIN-INDUCED PROTEIN"/>
    <property type="match status" value="1"/>
</dbReference>
<evidence type="ECO:0000313" key="3">
    <source>
        <dbReference type="Proteomes" id="UP000822688"/>
    </source>
</evidence>
<reference evidence="2" key="1">
    <citation type="submission" date="2020-06" db="EMBL/GenBank/DDBJ databases">
        <title>WGS assembly of Ceratodon purpureus strain R40.</title>
        <authorList>
            <person name="Carey S.B."/>
            <person name="Jenkins J."/>
            <person name="Shu S."/>
            <person name="Lovell J.T."/>
            <person name="Sreedasyam A."/>
            <person name="Maumus F."/>
            <person name="Tiley G.P."/>
            <person name="Fernandez-Pozo N."/>
            <person name="Barry K."/>
            <person name="Chen C."/>
            <person name="Wang M."/>
            <person name="Lipzen A."/>
            <person name="Daum C."/>
            <person name="Saski C.A."/>
            <person name="Payton A.C."/>
            <person name="Mcbreen J.C."/>
            <person name="Conrad R.E."/>
            <person name="Kollar L.M."/>
            <person name="Olsson S."/>
            <person name="Huttunen S."/>
            <person name="Landis J.B."/>
            <person name="Wickett N.J."/>
            <person name="Johnson M.G."/>
            <person name="Rensing S.A."/>
            <person name="Grimwood J."/>
            <person name="Schmutz J."/>
            <person name="Mcdaniel S.F."/>
        </authorList>
    </citation>
    <scope>NUCLEOTIDE SEQUENCE</scope>
    <source>
        <strain evidence="2">R40</strain>
    </source>
</reference>
<accession>A0A8T0INM5</accession>
<name>A0A8T0INM5_CERPU</name>
<keyword evidence="1" id="KW-0812">Transmembrane</keyword>
<dbReference type="Proteomes" id="UP000822688">
    <property type="component" value="Chromosome 3"/>
</dbReference>
<evidence type="ECO:0008006" key="4">
    <source>
        <dbReference type="Google" id="ProtNLM"/>
    </source>
</evidence>
<gene>
    <name evidence="2" type="ORF">KC19_3G221100</name>
</gene>
<dbReference type="AlphaFoldDB" id="A0A8T0INM5"/>
<protein>
    <recommendedName>
        <fullName evidence="4">Insulin-induced protein family</fullName>
    </recommendedName>
</protein>